<dbReference type="Pfam" id="PF13743">
    <property type="entry name" value="Thioredoxin_5"/>
    <property type="match status" value="1"/>
</dbReference>
<keyword evidence="2" id="KW-1185">Reference proteome</keyword>
<reference evidence="1 2" key="2">
    <citation type="journal article" date="2012" name="Stand. Genomic Sci.">
        <title>Complete genome sequence of the aquatic bacterium Runella slithyformis type strain (LSU 4(T)).</title>
        <authorList>
            <person name="Copeland A."/>
            <person name="Zhang X."/>
            <person name="Misra M."/>
            <person name="Lapidus A."/>
            <person name="Nolan M."/>
            <person name="Lucas S."/>
            <person name="Deshpande S."/>
            <person name="Cheng J.F."/>
            <person name="Tapia R."/>
            <person name="Goodwin L.A."/>
            <person name="Pitluck S."/>
            <person name="Liolios K."/>
            <person name="Pagani I."/>
            <person name="Ivanova N."/>
            <person name="Mikhailova N."/>
            <person name="Pati A."/>
            <person name="Chen A."/>
            <person name="Palaniappan K."/>
            <person name="Land M."/>
            <person name="Hauser L."/>
            <person name="Pan C."/>
            <person name="Jeffries C.D."/>
            <person name="Detter J.C."/>
            <person name="Brambilla E.M."/>
            <person name="Rohde M."/>
            <person name="Djao O.D."/>
            <person name="Goker M."/>
            <person name="Sikorski J."/>
            <person name="Tindall B.J."/>
            <person name="Woyke T."/>
            <person name="Bristow J."/>
            <person name="Eisen J.A."/>
            <person name="Markowitz V."/>
            <person name="Hugenholtz P."/>
            <person name="Kyrpides N.C."/>
            <person name="Klenk H.P."/>
            <person name="Mavromatis K."/>
        </authorList>
    </citation>
    <scope>NUCLEOTIDE SEQUENCE [LARGE SCALE GENOMIC DNA]</scope>
    <source>
        <strain evidence="2">ATCC 29530 / DSM 19594 / LMG 11500 / NCIMB 11436 / LSU 4</strain>
    </source>
</reference>
<evidence type="ECO:0000313" key="1">
    <source>
        <dbReference type="EMBL" id="AEI50795.1"/>
    </source>
</evidence>
<sequence length="262" mass="29822">MALTDQINPVAAPPEDSQKAGLAEIIYYTDPLCCWSWAFEPQWRRLLYEYEGQIRYRYCMGGLLPSWNNYLDSTNNVSRPIQMGPVWMHAKQLSGMPIQHNVWMTDPPSSSYTACIAVKSAALQSPQAEDIYLRLMREAIMLKGKNIGRQEVQQQVAEEVAGLVPGFSVARFSEDMKNDNGLEAFRKDMQEVQRHSITRFPSLVIRNPSAGAILLLGYRPYDVLVGAIQQTGLLKKTHPEPSVDRYKERWPFATARELAELR</sequence>
<dbReference type="RefSeq" id="WP_013930087.1">
    <property type="nucleotide sequence ID" value="NC_015703.1"/>
</dbReference>
<protein>
    <submittedName>
        <fullName evidence="1">DsbA oxidoreductase</fullName>
    </submittedName>
</protein>
<dbReference type="PANTHER" id="PTHR13887">
    <property type="entry name" value="GLUTATHIONE S-TRANSFERASE KAPPA"/>
    <property type="match status" value="1"/>
</dbReference>
<dbReference type="SUPFAM" id="SSF52833">
    <property type="entry name" value="Thioredoxin-like"/>
    <property type="match status" value="1"/>
</dbReference>
<proteinExistence type="predicted"/>
<dbReference type="InterPro" id="IPR036249">
    <property type="entry name" value="Thioredoxin-like_sf"/>
</dbReference>
<reference evidence="2" key="1">
    <citation type="submission" date="2011-06" db="EMBL/GenBank/DDBJ databases">
        <title>The complete genome of chromosome of Runella slithyformis DSM 19594.</title>
        <authorList>
            <consortium name="US DOE Joint Genome Institute (JGI-PGF)"/>
            <person name="Lucas S."/>
            <person name="Han J."/>
            <person name="Lapidus A."/>
            <person name="Bruce D."/>
            <person name="Goodwin L."/>
            <person name="Pitluck S."/>
            <person name="Peters L."/>
            <person name="Kyrpides N."/>
            <person name="Mavromatis K."/>
            <person name="Ivanova N."/>
            <person name="Ovchinnikova G."/>
            <person name="Zhang X."/>
            <person name="Misra M."/>
            <person name="Detter J.C."/>
            <person name="Tapia R."/>
            <person name="Han C."/>
            <person name="Land M."/>
            <person name="Hauser L."/>
            <person name="Markowitz V."/>
            <person name="Cheng J.-F."/>
            <person name="Hugenholtz P."/>
            <person name="Woyke T."/>
            <person name="Wu D."/>
            <person name="Tindall B."/>
            <person name="Faehrich R."/>
            <person name="Brambilla E."/>
            <person name="Klenk H.-P."/>
            <person name="Eisen J.A."/>
        </authorList>
    </citation>
    <scope>NUCLEOTIDE SEQUENCE [LARGE SCALE GENOMIC DNA]</scope>
    <source>
        <strain evidence="2">ATCC 29530 / DSM 19594 / LMG 11500 / NCIMB 11436 / LSU 4</strain>
    </source>
</reference>
<evidence type="ECO:0000313" key="2">
    <source>
        <dbReference type="Proteomes" id="UP000000493"/>
    </source>
</evidence>
<name>A0A7U3ZP56_RUNSL</name>
<dbReference type="Gene3D" id="1.10.472.60">
    <property type="entry name" value="putative protein disulfide isomerase domain"/>
    <property type="match status" value="1"/>
</dbReference>
<accession>A0A7U3ZP56</accession>
<dbReference type="Proteomes" id="UP000000493">
    <property type="component" value="Chromosome"/>
</dbReference>
<organism evidence="1 2">
    <name type="scientific">Runella slithyformis (strain ATCC 29530 / DSM 19594 / LMG 11500 / NCIMB 11436 / LSU 4)</name>
    <dbReference type="NCBI Taxonomy" id="761193"/>
    <lineage>
        <taxon>Bacteria</taxon>
        <taxon>Pseudomonadati</taxon>
        <taxon>Bacteroidota</taxon>
        <taxon>Cytophagia</taxon>
        <taxon>Cytophagales</taxon>
        <taxon>Spirosomataceae</taxon>
        <taxon>Runella</taxon>
    </lineage>
</organism>
<dbReference type="KEGG" id="rsi:Runsl_4472"/>
<dbReference type="Gene3D" id="3.40.30.10">
    <property type="entry name" value="Glutaredoxin"/>
    <property type="match status" value="1"/>
</dbReference>
<gene>
    <name evidence="1" type="ordered locus">Runsl_4472</name>
</gene>
<dbReference type="EMBL" id="CP002859">
    <property type="protein sequence ID" value="AEI50795.1"/>
    <property type="molecule type" value="Genomic_DNA"/>
</dbReference>
<dbReference type="CDD" id="cd03025">
    <property type="entry name" value="DsbA_FrnE_like"/>
    <property type="match status" value="1"/>
</dbReference>
<dbReference type="AlphaFoldDB" id="A0A7U3ZP56"/>